<feature type="compositionally biased region" description="Low complexity" evidence="1">
    <location>
        <begin position="365"/>
        <end position="376"/>
    </location>
</feature>
<reference evidence="2" key="1">
    <citation type="submission" date="2022-10" db="EMBL/GenBank/DDBJ databases">
        <title>Culturing micro-colonial fungi from biological soil crusts in the Mojave desert and describing Neophaeococcomyces mojavensis, and introducing the new genera and species Taxawa tesnikishii.</title>
        <authorList>
            <person name="Kurbessoian T."/>
            <person name="Stajich J.E."/>
        </authorList>
    </citation>
    <scope>NUCLEOTIDE SEQUENCE</scope>
    <source>
        <strain evidence="2">TK_35</strain>
    </source>
</reference>
<keyword evidence="3" id="KW-1185">Reference proteome</keyword>
<feature type="region of interest" description="Disordered" evidence="1">
    <location>
        <begin position="362"/>
        <end position="389"/>
    </location>
</feature>
<organism evidence="2 3">
    <name type="scientific">Knufia peltigerae</name>
    <dbReference type="NCBI Taxonomy" id="1002370"/>
    <lineage>
        <taxon>Eukaryota</taxon>
        <taxon>Fungi</taxon>
        <taxon>Dikarya</taxon>
        <taxon>Ascomycota</taxon>
        <taxon>Pezizomycotina</taxon>
        <taxon>Eurotiomycetes</taxon>
        <taxon>Chaetothyriomycetidae</taxon>
        <taxon>Chaetothyriales</taxon>
        <taxon>Trichomeriaceae</taxon>
        <taxon>Knufia</taxon>
    </lineage>
</organism>
<dbReference type="EMBL" id="JAPDRN010000120">
    <property type="protein sequence ID" value="KAJ9620745.1"/>
    <property type="molecule type" value="Genomic_DNA"/>
</dbReference>
<comment type="caution">
    <text evidence="2">The sequence shown here is derived from an EMBL/GenBank/DDBJ whole genome shotgun (WGS) entry which is preliminary data.</text>
</comment>
<name>A0AA38XT10_9EURO</name>
<accession>A0AA38XT10</accession>
<evidence type="ECO:0000313" key="3">
    <source>
        <dbReference type="Proteomes" id="UP001172681"/>
    </source>
</evidence>
<gene>
    <name evidence="2" type="ORF">H2204_012155</name>
</gene>
<evidence type="ECO:0000256" key="1">
    <source>
        <dbReference type="SAM" id="MobiDB-lite"/>
    </source>
</evidence>
<protein>
    <submittedName>
        <fullName evidence="2">Uncharacterized protein</fullName>
    </submittedName>
</protein>
<dbReference type="Proteomes" id="UP001172681">
    <property type="component" value="Unassembled WGS sequence"/>
</dbReference>
<sequence length="807" mass="89059">MKSTTPLPKVKFEDCTISFAIDTSGSTSVGGILRLEQQAILDISSKLSPSARSAARILPWASEAGNPIPLSGLANLDSYGGTEPASLLGNDPCRQTLQRSTMWFLLTDGEIFENSKQDFSRRIAANGLHGTACVVVIFGPARNRPASCNISVGVSIFAAAPDCLFLFNDTVSRTLYLLQCSGRFTQVLELHGQSQPILDENTGWKDLPKIQFTDLASISIPAPRALSQDEIALPDGLVLNLRDLFQGRLNDETTIDRIFKDDDNLKSIMLTAQTRGDADAFRQWLQPFTDPSSSPLRPQTDLERKAMDSIRRILQEMNSGVTQERMLELQDELRQSSNVISSYSSPAANQNVDERRYRSSVAAITRSSDSTSRGGSLNSIMPSMPQSNPQRFNRPPLLTPGFKAPAASEAMFLGKCELCENDDTNLVLLLRAPPSEHSTPGFPPPGAAMPLTYPLAVGNFPETDIVSSSICCDACSYHLAQEGETPLEETLSCVIPLVTYAINAPAYKKQLKIGLQNRLSEDDLPQAFLAILINTLQRLPSNKGTHMLLRNAIRWSCKDLLSNAGCPEDQLSILGTQMSANKVISLKDAIETGFKRAHLPEAEDLFQYPLPGFVVMIFALQYAQDARLHPFHLRNQVWQRLLYQITQHYHDYLSSHGQTLAYYKMAEILLEKDVTVQDKATRKNSLKSLRDLGKSLFGDRLSPSDMKTSIDLDFLVANHMLAQGDVVALRAFGNSFQILEQKATSALCIFLHFLARQSDSNLSPWQRFQALRGNKDLDGVFKDPVKISSKHVAESVKNLSPPLVPAT</sequence>
<feature type="compositionally biased region" description="Polar residues" evidence="1">
    <location>
        <begin position="377"/>
        <end position="389"/>
    </location>
</feature>
<evidence type="ECO:0000313" key="2">
    <source>
        <dbReference type="EMBL" id="KAJ9620745.1"/>
    </source>
</evidence>
<proteinExistence type="predicted"/>
<dbReference type="AlphaFoldDB" id="A0AA38XT10"/>